<dbReference type="PANTHER" id="PTHR46438:SF11">
    <property type="entry name" value="LIPASE-RELATED"/>
    <property type="match status" value="1"/>
</dbReference>
<dbReference type="GO" id="GO:0016787">
    <property type="term" value="F:hydrolase activity"/>
    <property type="evidence" value="ECO:0007669"/>
    <property type="project" value="UniProtKB-KW"/>
</dbReference>
<name>A0ABU6MNE6_9BACI</name>
<dbReference type="PRINTS" id="PR00111">
    <property type="entry name" value="ABHYDROLASE"/>
</dbReference>
<keyword evidence="2" id="KW-0378">Hydrolase</keyword>
<reference evidence="2 3" key="1">
    <citation type="submission" date="2023-03" db="EMBL/GenBank/DDBJ databases">
        <title>Bacillus Genome Sequencing.</title>
        <authorList>
            <person name="Dunlap C."/>
        </authorList>
    </citation>
    <scope>NUCLEOTIDE SEQUENCE [LARGE SCALE GENOMIC DNA]</scope>
    <source>
        <strain evidence="2 3">B-23453</strain>
    </source>
</reference>
<dbReference type="Proteomes" id="UP001341444">
    <property type="component" value="Unassembled WGS sequence"/>
</dbReference>
<dbReference type="PRINTS" id="PR00412">
    <property type="entry name" value="EPOXHYDRLASE"/>
</dbReference>
<dbReference type="Pfam" id="PF00561">
    <property type="entry name" value="Abhydrolase_1"/>
    <property type="match status" value="1"/>
</dbReference>
<dbReference type="InterPro" id="IPR000639">
    <property type="entry name" value="Epox_hydrolase-like"/>
</dbReference>
<protein>
    <submittedName>
        <fullName evidence="2">Alpha/beta hydrolase</fullName>
    </submittedName>
</protein>
<organism evidence="2 3">
    <name type="scientific">Heyndrickxia acidicola</name>
    <dbReference type="NCBI Taxonomy" id="209389"/>
    <lineage>
        <taxon>Bacteria</taxon>
        <taxon>Bacillati</taxon>
        <taxon>Bacillota</taxon>
        <taxon>Bacilli</taxon>
        <taxon>Bacillales</taxon>
        <taxon>Bacillaceae</taxon>
        <taxon>Heyndrickxia</taxon>
    </lineage>
</organism>
<evidence type="ECO:0000313" key="3">
    <source>
        <dbReference type="Proteomes" id="UP001341444"/>
    </source>
</evidence>
<comment type="caution">
    <text evidence="2">The sequence shown here is derived from an EMBL/GenBank/DDBJ whole genome shotgun (WGS) entry which is preliminary data.</text>
</comment>
<evidence type="ECO:0000313" key="2">
    <source>
        <dbReference type="EMBL" id="MED1205927.1"/>
    </source>
</evidence>
<dbReference type="RefSeq" id="WP_066269864.1">
    <property type="nucleotide sequence ID" value="NZ_JARMAB010000044.1"/>
</dbReference>
<dbReference type="InterPro" id="IPR000073">
    <property type="entry name" value="AB_hydrolase_1"/>
</dbReference>
<dbReference type="InterPro" id="IPR029058">
    <property type="entry name" value="AB_hydrolase_fold"/>
</dbReference>
<dbReference type="PANTHER" id="PTHR46438">
    <property type="entry name" value="ALPHA/BETA-HYDROLASES SUPERFAMILY PROTEIN"/>
    <property type="match status" value="1"/>
</dbReference>
<proteinExistence type="predicted"/>
<sequence>MNESTYSGTLSINGIDLYYEEYKNSPEKEAIVLLHGFLSSTFSFRRLIPLITEKYNVIAVDLPPFGKSGKVTTFRYTYYNIGKTIIDLLQSLGYEEVFAAGHSMGGQIVLNMMAQRPDVIKKGILIGSSGYLPRANQTIILASYLPFFHHFLRTRLEKTGVKKNIENVLFDHSLIDLELLTGYEKPFLDPTIYKGMTKWLRDREGDLVEAALQTIETPCLLIWGEDDKVVPLEIGERLSKDIPNAELIVFKNTGHLVQEEKPVEVWEAIQSFME</sequence>
<keyword evidence="3" id="KW-1185">Reference proteome</keyword>
<dbReference type="EMBL" id="JARMAB010000044">
    <property type="protein sequence ID" value="MED1205927.1"/>
    <property type="molecule type" value="Genomic_DNA"/>
</dbReference>
<dbReference type="SUPFAM" id="SSF53474">
    <property type="entry name" value="alpha/beta-Hydrolases"/>
    <property type="match status" value="1"/>
</dbReference>
<gene>
    <name evidence="2" type="ORF">P4T90_23110</name>
</gene>
<feature type="domain" description="AB hydrolase-1" evidence="1">
    <location>
        <begin position="30"/>
        <end position="262"/>
    </location>
</feature>
<evidence type="ECO:0000259" key="1">
    <source>
        <dbReference type="Pfam" id="PF00561"/>
    </source>
</evidence>
<dbReference type="Gene3D" id="3.40.50.1820">
    <property type="entry name" value="alpha/beta hydrolase"/>
    <property type="match status" value="1"/>
</dbReference>
<accession>A0ABU6MNE6</accession>